<evidence type="ECO:0000313" key="3">
    <source>
        <dbReference type="Proteomes" id="UP000192343"/>
    </source>
</evidence>
<name>A0A1Y1RZ15_9SPIO</name>
<organism evidence="2 3">
    <name type="scientific">Marispirochaeta aestuarii</name>
    <dbReference type="NCBI Taxonomy" id="1963862"/>
    <lineage>
        <taxon>Bacteria</taxon>
        <taxon>Pseudomonadati</taxon>
        <taxon>Spirochaetota</taxon>
        <taxon>Spirochaetia</taxon>
        <taxon>Spirochaetales</taxon>
        <taxon>Spirochaetaceae</taxon>
        <taxon>Marispirochaeta</taxon>
    </lineage>
</organism>
<dbReference type="GO" id="GO:0003677">
    <property type="term" value="F:DNA binding"/>
    <property type="evidence" value="ECO:0007669"/>
    <property type="project" value="InterPro"/>
</dbReference>
<dbReference type="Proteomes" id="UP000192343">
    <property type="component" value="Unassembled WGS sequence"/>
</dbReference>
<reference evidence="2 3" key="1">
    <citation type="submission" date="2017-03" db="EMBL/GenBank/DDBJ databases">
        <title>Draft Genome sequence of Marispirochaeta sp. strain JC444.</title>
        <authorList>
            <person name="Shivani Y."/>
            <person name="Subhash Y."/>
            <person name="Sasikala C."/>
            <person name="Ramana C."/>
        </authorList>
    </citation>
    <scope>NUCLEOTIDE SEQUENCE [LARGE SCALE GENOMIC DNA]</scope>
    <source>
        <strain evidence="2 3">JC444</strain>
    </source>
</reference>
<proteinExistence type="predicted"/>
<dbReference type="Pfam" id="PF01381">
    <property type="entry name" value="HTH_3"/>
    <property type="match status" value="1"/>
</dbReference>
<evidence type="ECO:0000259" key="1">
    <source>
        <dbReference type="PROSITE" id="PS50943"/>
    </source>
</evidence>
<comment type="caution">
    <text evidence="2">The sequence shown here is derived from an EMBL/GenBank/DDBJ whole genome shotgun (WGS) entry which is preliminary data.</text>
</comment>
<dbReference type="STRING" id="1963862.B4O97_08895"/>
<dbReference type="EMBL" id="MWQY01000008">
    <property type="protein sequence ID" value="ORC35744.1"/>
    <property type="molecule type" value="Genomic_DNA"/>
</dbReference>
<dbReference type="PROSITE" id="PS50943">
    <property type="entry name" value="HTH_CROC1"/>
    <property type="match status" value="1"/>
</dbReference>
<dbReference type="SMART" id="SM00530">
    <property type="entry name" value="HTH_XRE"/>
    <property type="match status" value="1"/>
</dbReference>
<protein>
    <recommendedName>
        <fullName evidence="1">HTH cro/C1-type domain-containing protein</fullName>
    </recommendedName>
</protein>
<keyword evidence="3" id="KW-1185">Reference proteome</keyword>
<dbReference type="InterPro" id="IPR010982">
    <property type="entry name" value="Lambda_DNA-bd_dom_sf"/>
</dbReference>
<evidence type="ECO:0000313" key="2">
    <source>
        <dbReference type="EMBL" id="ORC35744.1"/>
    </source>
</evidence>
<dbReference type="OrthoDB" id="770730at2"/>
<dbReference type="RefSeq" id="WP_083050136.1">
    <property type="nucleotide sequence ID" value="NZ_MWQY01000008.1"/>
</dbReference>
<gene>
    <name evidence="2" type="ORF">B4O97_08895</name>
</gene>
<dbReference type="InterPro" id="IPR001387">
    <property type="entry name" value="Cro/C1-type_HTH"/>
</dbReference>
<dbReference type="AlphaFoldDB" id="A0A1Y1RZ15"/>
<accession>A0A1Y1RZ15</accession>
<feature type="domain" description="HTH cro/C1-type" evidence="1">
    <location>
        <begin position="33"/>
        <end position="87"/>
    </location>
</feature>
<dbReference type="SUPFAM" id="SSF47413">
    <property type="entry name" value="lambda repressor-like DNA-binding domains"/>
    <property type="match status" value="1"/>
</dbReference>
<dbReference type="Gene3D" id="1.10.260.40">
    <property type="entry name" value="lambda repressor-like DNA-binding domains"/>
    <property type="match status" value="1"/>
</dbReference>
<sequence length="143" mass="16636">MGGISALKREAENRKESIDIKKESFRNIVTGKIYGLMKNEKISKTELSQKMGVSKAAITKLLSGDRNFTIDKITELSNILGYTPAIFFTKKHSFSEIEYSSFMRYFEKTKRTVEIVFENDKKIRATEESEKRFEALFLKENWN</sequence>